<evidence type="ECO:0000256" key="10">
    <source>
        <dbReference type="ARBA" id="ARBA00023098"/>
    </source>
</evidence>
<dbReference type="PROSITE" id="PS50146">
    <property type="entry name" value="DAGK"/>
    <property type="match status" value="1"/>
</dbReference>
<dbReference type="InterPro" id="IPR045540">
    <property type="entry name" value="YegS/DAGK_C"/>
</dbReference>
<dbReference type="SUPFAM" id="SSF111331">
    <property type="entry name" value="NAD kinase/diacylglycerol kinase-like"/>
    <property type="match status" value="1"/>
</dbReference>
<dbReference type="GO" id="GO:0046872">
    <property type="term" value="F:metal ion binding"/>
    <property type="evidence" value="ECO:0007669"/>
    <property type="project" value="UniProtKB-KW"/>
</dbReference>
<comment type="similarity">
    <text evidence="2">Belongs to the diacylglycerol/lipid kinase family.</text>
</comment>
<dbReference type="InterPro" id="IPR016064">
    <property type="entry name" value="NAD/diacylglycerol_kinase_sf"/>
</dbReference>
<evidence type="ECO:0000256" key="2">
    <source>
        <dbReference type="ARBA" id="ARBA00005983"/>
    </source>
</evidence>
<reference evidence="14 15" key="1">
    <citation type="submission" date="2016-10" db="EMBL/GenBank/DDBJ databases">
        <authorList>
            <person name="de Groot N.N."/>
        </authorList>
    </citation>
    <scope>NUCLEOTIDE SEQUENCE [LARGE SCALE GENOMIC DNA]</scope>
    <source>
        <strain evidence="14 15">CGMCC 1.3702</strain>
    </source>
</reference>
<proteinExistence type="inferred from homology"/>
<dbReference type="OrthoDB" id="9786026at2"/>
<sequence>MYYFIVNNTSGGGKASEIWNHTETILQNKNIHYRVFHTQHANHGSTLVRDIIHKEKARAIIAVGGDGTVHEVINGLTGSSIPLGIIPAGSGNDFCRGLGIPMKYNKALDRILQDEPKLMDVGWINGRYFGTVAGIGFDGQVALETNKSSNKKMLNLAKIGRVSYIMNVLKVLFYYQPTNVELQVDSKQTKHKDVWLIAIANLPCYAGGMYICPDARNNDELFDICILKDISRWKLLRLFPSVFKGKHINHPAITITKGKKVTINSNSPITAHSDGEVIGQTPFNIRLEPLTISIL</sequence>
<dbReference type="GO" id="GO:0008654">
    <property type="term" value="P:phospholipid biosynthetic process"/>
    <property type="evidence" value="ECO:0007669"/>
    <property type="project" value="UniProtKB-KW"/>
</dbReference>
<evidence type="ECO:0000256" key="9">
    <source>
        <dbReference type="ARBA" id="ARBA00022842"/>
    </source>
</evidence>
<evidence type="ECO:0000256" key="11">
    <source>
        <dbReference type="ARBA" id="ARBA00023209"/>
    </source>
</evidence>
<dbReference type="RefSeq" id="WP_090238824.1">
    <property type="nucleotide sequence ID" value="NZ_FOJW01000010.1"/>
</dbReference>
<keyword evidence="3" id="KW-0444">Lipid biosynthesis</keyword>
<keyword evidence="11" id="KW-0594">Phospholipid biosynthesis</keyword>
<dbReference type="AlphaFoldDB" id="A0A1I0Z9W9"/>
<dbReference type="PANTHER" id="PTHR12358">
    <property type="entry name" value="SPHINGOSINE KINASE"/>
    <property type="match status" value="1"/>
</dbReference>
<dbReference type="GO" id="GO:0016301">
    <property type="term" value="F:kinase activity"/>
    <property type="evidence" value="ECO:0007669"/>
    <property type="project" value="UniProtKB-KW"/>
</dbReference>
<keyword evidence="10" id="KW-0443">Lipid metabolism</keyword>
<evidence type="ECO:0000256" key="3">
    <source>
        <dbReference type="ARBA" id="ARBA00022516"/>
    </source>
</evidence>
<keyword evidence="9" id="KW-0460">Magnesium</keyword>
<evidence type="ECO:0000256" key="12">
    <source>
        <dbReference type="ARBA" id="ARBA00023264"/>
    </source>
</evidence>
<evidence type="ECO:0000313" key="15">
    <source>
        <dbReference type="Proteomes" id="UP000198642"/>
    </source>
</evidence>
<evidence type="ECO:0000256" key="8">
    <source>
        <dbReference type="ARBA" id="ARBA00022840"/>
    </source>
</evidence>
<feature type="domain" description="DAGKc" evidence="13">
    <location>
        <begin position="1"/>
        <end position="128"/>
    </location>
</feature>
<evidence type="ECO:0000256" key="6">
    <source>
        <dbReference type="ARBA" id="ARBA00022741"/>
    </source>
</evidence>
<comment type="cofactor">
    <cofactor evidence="1">
        <name>Mg(2+)</name>
        <dbReference type="ChEBI" id="CHEBI:18420"/>
    </cofactor>
</comment>
<name>A0A1I0Z9W9_9BACI</name>
<dbReference type="GO" id="GO:0005886">
    <property type="term" value="C:plasma membrane"/>
    <property type="evidence" value="ECO:0007669"/>
    <property type="project" value="TreeGrafter"/>
</dbReference>
<dbReference type="Gene3D" id="3.40.50.10330">
    <property type="entry name" value="Probable inorganic polyphosphate/atp-NAD kinase, domain 1"/>
    <property type="match status" value="1"/>
</dbReference>
<dbReference type="STRING" id="237679.SAMN04488072_11069"/>
<dbReference type="InterPro" id="IPR005218">
    <property type="entry name" value="Diacylglycerol/lipid_kinase"/>
</dbReference>
<evidence type="ECO:0000256" key="1">
    <source>
        <dbReference type="ARBA" id="ARBA00001946"/>
    </source>
</evidence>
<dbReference type="Pfam" id="PF00781">
    <property type="entry name" value="DAGK_cat"/>
    <property type="match status" value="1"/>
</dbReference>
<keyword evidence="8" id="KW-0067">ATP-binding</keyword>
<keyword evidence="15" id="KW-1185">Reference proteome</keyword>
<evidence type="ECO:0000313" key="14">
    <source>
        <dbReference type="EMBL" id="SFB22202.1"/>
    </source>
</evidence>
<dbReference type="Pfam" id="PF19279">
    <property type="entry name" value="YegS_C"/>
    <property type="match status" value="1"/>
</dbReference>
<dbReference type="InterPro" id="IPR050187">
    <property type="entry name" value="Lipid_Phosphate_FormReg"/>
</dbReference>
<keyword evidence="5" id="KW-0479">Metal-binding</keyword>
<protein>
    <submittedName>
        <fullName evidence="14">Lipid kinase, YegS/Rv2252/BmrU family</fullName>
    </submittedName>
</protein>
<evidence type="ECO:0000256" key="7">
    <source>
        <dbReference type="ARBA" id="ARBA00022777"/>
    </source>
</evidence>
<evidence type="ECO:0000256" key="5">
    <source>
        <dbReference type="ARBA" id="ARBA00022723"/>
    </source>
</evidence>
<keyword evidence="6" id="KW-0547">Nucleotide-binding</keyword>
<gene>
    <name evidence="14" type="ORF">SAMN04488072_11069</name>
</gene>
<dbReference type="InterPro" id="IPR017438">
    <property type="entry name" value="ATP-NAD_kinase_N"/>
</dbReference>
<dbReference type="EMBL" id="FOJW01000010">
    <property type="protein sequence ID" value="SFB22202.1"/>
    <property type="molecule type" value="Genomic_DNA"/>
</dbReference>
<keyword evidence="7 14" id="KW-0418">Kinase</keyword>
<keyword evidence="4" id="KW-0808">Transferase</keyword>
<dbReference type="GO" id="GO:0005524">
    <property type="term" value="F:ATP binding"/>
    <property type="evidence" value="ECO:0007669"/>
    <property type="project" value="UniProtKB-KW"/>
</dbReference>
<dbReference type="Gene3D" id="2.60.200.40">
    <property type="match status" value="1"/>
</dbReference>
<dbReference type="PANTHER" id="PTHR12358:SF106">
    <property type="entry name" value="LIPID KINASE YEGS"/>
    <property type="match status" value="1"/>
</dbReference>
<dbReference type="Proteomes" id="UP000198642">
    <property type="component" value="Unassembled WGS sequence"/>
</dbReference>
<organism evidence="14 15">
    <name type="scientific">Lentibacillus halodurans</name>
    <dbReference type="NCBI Taxonomy" id="237679"/>
    <lineage>
        <taxon>Bacteria</taxon>
        <taxon>Bacillati</taxon>
        <taxon>Bacillota</taxon>
        <taxon>Bacilli</taxon>
        <taxon>Bacillales</taxon>
        <taxon>Bacillaceae</taxon>
        <taxon>Lentibacillus</taxon>
    </lineage>
</organism>
<accession>A0A1I0Z9W9</accession>
<evidence type="ECO:0000256" key="4">
    <source>
        <dbReference type="ARBA" id="ARBA00022679"/>
    </source>
</evidence>
<evidence type="ECO:0000259" key="13">
    <source>
        <dbReference type="PROSITE" id="PS50146"/>
    </source>
</evidence>
<dbReference type="InterPro" id="IPR001206">
    <property type="entry name" value="Diacylglycerol_kinase_cat_dom"/>
</dbReference>
<keyword evidence="12" id="KW-1208">Phospholipid metabolism</keyword>
<dbReference type="NCBIfam" id="TIGR00147">
    <property type="entry name" value="YegS/Rv2252/BmrU family lipid kinase"/>
    <property type="match status" value="1"/>
</dbReference>
<dbReference type="SMART" id="SM00046">
    <property type="entry name" value="DAGKc"/>
    <property type="match status" value="1"/>
</dbReference>